<comment type="caution">
    <text evidence="3">The sequence shown here is derived from an EMBL/GenBank/DDBJ whole genome shotgun (WGS) entry which is preliminary data.</text>
</comment>
<keyword evidence="4" id="KW-1185">Reference proteome</keyword>
<sequence>MGYDADEYEKGADGIEAPQGRGGVVVGVKYIGTQEDQHDMSMLGRKQVLRRNFQFLSMLGFASVLIATWELLFV</sequence>
<evidence type="ECO:0000313" key="3">
    <source>
        <dbReference type="EMBL" id="MDI1490427.1"/>
    </source>
</evidence>
<keyword evidence="2" id="KW-0812">Transmembrane</keyword>
<protein>
    <submittedName>
        <fullName evidence="3">Uncharacterized protein</fullName>
    </submittedName>
</protein>
<keyword evidence="2" id="KW-1133">Transmembrane helix</keyword>
<accession>A0AA43TZN8</accession>
<organism evidence="3 4">
    <name type="scientific">Ramalina farinacea</name>
    <dbReference type="NCBI Taxonomy" id="258253"/>
    <lineage>
        <taxon>Eukaryota</taxon>
        <taxon>Fungi</taxon>
        <taxon>Dikarya</taxon>
        <taxon>Ascomycota</taxon>
        <taxon>Pezizomycotina</taxon>
        <taxon>Lecanoromycetes</taxon>
        <taxon>OSLEUM clade</taxon>
        <taxon>Lecanoromycetidae</taxon>
        <taxon>Lecanorales</taxon>
        <taxon>Lecanorineae</taxon>
        <taxon>Ramalinaceae</taxon>
        <taxon>Ramalina</taxon>
    </lineage>
</organism>
<evidence type="ECO:0000313" key="4">
    <source>
        <dbReference type="Proteomes" id="UP001161017"/>
    </source>
</evidence>
<keyword evidence="2" id="KW-0472">Membrane</keyword>
<reference evidence="3" key="1">
    <citation type="journal article" date="2023" name="Genome Biol. Evol.">
        <title>First Whole Genome Sequence and Flow Cytometry Genome Size Data for the Lichen-Forming Fungus Ramalina farinacea (Ascomycota).</title>
        <authorList>
            <person name="Llewellyn T."/>
            <person name="Mian S."/>
            <person name="Hill R."/>
            <person name="Leitch I.J."/>
            <person name="Gaya E."/>
        </authorList>
    </citation>
    <scope>NUCLEOTIDE SEQUENCE</scope>
    <source>
        <strain evidence="3">LIQ254RAFAR</strain>
    </source>
</reference>
<proteinExistence type="predicted"/>
<name>A0AA43TZN8_9LECA</name>
<feature type="transmembrane region" description="Helical" evidence="2">
    <location>
        <begin position="55"/>
        <end position="73"/>
    </location>
</feature>
<dbReference type="EMBL" id="JAPUFD010000011">
    <property type="protein sequence ID" value="MDI1490427.1"/>
    <property type="molecule type" value="Genomic_DNA"/>
</dbReference>
<evidence type="ECO:0000256" key="2">
    <source>
        <dbReference type="SAM" id="Phobius"/>
    </source>
</evidence>
<feature type="region of interest" description="Disordered" evidence="1">
    <location>
        <begin position="1"/>
        <end position="20"/>
    </location>
</feature>
<dbReference type="Proteomes" id="UP001161017">
    <property type="component" value="Unassembled WGS sequence"/>
</dbReference>
<gene>
    <name evidence="3" type="ORF">OHK93_001630</name>
</gene>
<dbReference type="AlphaFoldDB" id="A0AA43TZN8"/>
<evidence type="ECO:0000256" key="1">
    <source>
        <dbReference type="SAM" id="MobiDB-lite"/>
    </source>
</evidence>